<protein>
    <recommendedName>
        <fullName evidence="6">Ribosomal protein L11 methyltransferase</fullName>
        <shortName evidence="6">L11 Mtase</shortName>
        <ecNumber evidence="6">2.1.1.-</ecNumber>
    </recommendedName>
</protein>
<dbReference type="PANTHER" id="PTHR43648">
    <property type="entry name" value="ELECTRON TRANSFER FLAVOPROTEIN BETA SUBUNIT LYSINE METHYLTRANSFERASE"/>
    <property type="match status" value="1"/>
</dbReference>
<dbReference type="GO" id="GO:0005829">
    <property type="term" value="C:cytosol"/>
    <property type="evidence" value="ECO:0007669"/>
    <property type="project" value="TreeGrafter"/>
</dbReference>
<dbReference type="NCBIfam" id="TIGR00406">
    <property type="entry name" value="prmA"/>
    <property type="match status" value="1"/>
</dbReference>
<organism evidence="7 8">
    <name type="scientific">Proteobacteria bacterium 228</name>
    <dbReference type="NCBI Taxonomy" id="2083153"/>
    <lineage>
        <taxon>Bacteria</taxon>
        <taxon>Pseudomonadati</taxon>
        <taxon>Pseudomonadota</taxon>
    </lineage>
</organism>
<dbReference type="CDD" id="cd02440">
    <property type="entry name" value="AdoMet_MTases"/>
    <property type="match status" value="1"/>
</dbReference>
<keyword evidence="7" id="KW-0687">Ribonucleoprotein</keyword>
<evidence type="ECO:0000313" key="8">
    <source>
        <dbReference type="Proteomes" id="UP000238196"/>
    </source>
</evidence>
<evidence type="ECO:0000313" key="7">
    <source>
        <dbReference type="EMBL" id="PPC79016.1"/>
    </source>
</evidence>
<keyword evidence="2 6" id="KW-0963">Cytoplasm</keyword>
<comment type="similarity">
    <text evidence="1 6">Belongs to the methyltransferase superfamily. PrmA family.</text>
</comment>
<dbReference type="HAMAP" id="MF_00735">
    <property type="entry name" value="Methyltr_PrmA"/>
    <property type="match status" value="1"/>
</dbReference>
<comment type="subcellular location">
    <subcellularLocation>
        <location evidence="6">Cytoplasm</location>
    </subcellularLocation>
</comment>
<dbReference type="OrthoDB" id="5289279at2"/>
<dbReference type="SUPFAM" id="SSF53335">
    <property type="entry name" value="S-adenosyl-L-methionine-dependent methyltransferases"/>
    <property type="match status" value="1"/>
</dbReference>
<dbReference type="Proteomes" id="UP000238196">
    <property type="component" value="Unassembled WGS sequence"/>
</dbReference>
<gene>
    <name evidence="6" type="primary">prmA</name>
    <name evidence="7" type="ORF">C4K68_02340</name>
</gene>
<keyword evidence="5 6" id="KW-0949">S-adenosyl-L-methionine</keyword>
<keyword evidence="7" id="KW-0689">Ribosomal protein</keyword>
<dbReference type="GO" id="GO:0032259">
    <property type="term" value="P:methylation"/>
    <property type="evidence" value="ECO:0007669"/>
    <property type="project" value="UniProtKB-KW"/>
</dbReference>
<dbReference type="Gene3D" id="3.40.50.150">
    <property type="entry name" value="Vaccinia Virus protein VP39"/>
    <property type="match status" value="1"/>
</dbReference>
<comment type="function">
    <text evidence="6">Methylates ribosomal protein L11.</text>
</comment>
<feature type="binding site" evidence="6">
    <location>
        <position position="170"/>
    </location>
    <ligand>
        <name>S-adenosyl-L-methionine</name>
        <dbReference type="ChEBI" id="CHEBI:59789"/>
    </ligand>
</feature>
<dbReference type="AlphaFoldDB" id="A0A2S5KXL2"/>
<feature type="binding site" evidence="6">
    <location>
        <position position="234"/>
    </location>
    <ligand>
        <name>S-adenosyl-L-methionine</name>
        <dbReference type="ChEBI" id="CHEBI:59789"/>
    </ligand>
</feature>
<comment type="catalytic activity">
    <reaction evidence="6">
        <text>L-lysyl-[protein] + 3 S-adenosyl-L-methionine = N(6),N(6),N(6)-trimethyl-L-lysyl-[protein] + 3 S-adenosyl-L-homocysteine + 3 H(+)</text>
        <dbReference type="Rhea" id="RHEA:54192"/>
        <dbReference type="Rhea" id="RHEA-COMP:9752"/>
        <dbReference type="Rhea" id="RHEA-COMP:13826"/>
        <dbReference type="ChEBI" id="CHEBI:15378"/>
        <dbReference type="ChEBI" id="CHEBI:29969"/>
        <dbReference type="ChEBI" id="CHEBI:57856"/>
        <dbReference type="ChEBI" id="CHEBI:59789"/>
        <dbReference type="ChEBI" id="CHEBI:61961"/>
    </reaction>
</comment>
<accession>A0A2S5KXL2</accession>
<name>A0A2S5KXL2_9PROT</name>
<dbReference type="PANTHER" id="PTHR43648:SF1">
    <property type="entry name" value="ELECTRON TRANSFER FLAVOPROTEIN BETA SUBUNIT LYSINE METHYLTRANSFERASE"/>
    <property type="match status" value="1"/>
</dbReference>
<dbReference type="InterPro" id="IPR004498">
    <property type="entry name" value="Ribosomal_PrmA_MeTrfase"/>
</dbReference>
<dbReference type="PIRSF" id="PIRSF000401">
    <property type="entry name" value="RPL11_MTase"/>
    <property type="match status" value="1"/>
</dbReference>
<evidence type="ECO:0000256" key="1">
    <source>
        <dbReference type="ARBA" id="ARBA00009741"/>
    </source>
</evidence>
<dbReference type="EMBL" id="PRLP01000007">
    <property type="protein sequence ID" value="PPC79016.1"/>
    <property type="molecule type" value="Genomic_DNA"/>
</dbReference>
<reference evidence="7 8" key="1">
    <citation type="submission" date="2018-02" db="EMBL/GenBank/DDBJ databases">
        <title>novel marine gammaproteobacteria from coastal saline agro ecosystem.</title>
        <authorList>
            <person name="Krishnan R."/>
            <person name="Ramesh Kumar N."/>
        </authorList>
    </citation>
    <scope>NUCLEOTIDE SEQUENCE [LARGE SCALE GENOMIC DNA]</scope>
    <source>
        <strain evidence="7 8">228</strain>
    </source>
</reference>
<keyword evidence="4 6" id="KW-0808">Transferase</keyword>
<feature type="binding site" evidence="6">
    <location>
        <position position="192"/>
    </location>
    <ligand>
        <name>S-adenosyl-L-methionine</name>
        <dbReference type="ChEBI" id="CHEBI:59789"/>
    </ligand>
</feature>
<sequence length="297" mass="32790">MSWLQIRLEIKPEQAEELEDLLLAVGAVSVTFQDNEDQPIYEPELGSTPLWSNTTLIGLFTADTDIEEALTTLQLHYLAGHPGQEFPAHKVEILEDKDWERAWMEHFEPIQFGEHFWVCPSWKPTPDPEAANLILDPGLAFGTGSHPTTALCLRWLAAQDLKDKVVIDYGCGSGILGIAALLLGARMVYAVDIDPQALEATRDNAQRNGIHSSRLMTLYPEQMPELQADVVVANILAGPLVSLAPTLAALCHVEGKIVLSGILSHQAEEVSAAYQPYYTMSPPVIVEDWGRLEGIRF</sequence>
<evidence type="ECO:0000256" key="3">
    <source>
        <dbReference type="ARBA" id="ARBA00022603"/>
    </source>
</evidence>
<comment type="caution">
    <text evidence="7">The sequence shown here is derived from an EMBL/GenBank/DDBJ whole genome shotgun (WGS) entry which is preliminary data.</text>
</comment>
<dbReference type="InterPro" id="IPR029063">
    <property type="entry name" value="SAM-dependent_MTases_sf"/>
</dbReference>
<dbReference type="GO" id="GO:0016279">
    <property type="term" value="F:protein-lysine N-methyltransferase activity"/>
    <property type="evidence" value="ECO:0007669"/>
    <property type="project" value="TreeGrafter"/>
</dbReference>
<keyword evidence="3 6" id="KW-0489">Methyltransferase</keyword>
<proteinExistence type="inferred from homology"/>
<dbReference type="InterPro" id="IPR050078">
    <property type="entry name" value="Ribosomal_L11_MeTrfase_PrmA"/>
</dbReference>
<dbReference type="EC" id="2.1.1.-" evidence="6"/>
<evidence type="ECO:0000256" key="5">
    <source>
        <dbReference type="ARBA" id="ARBA00022691"/>
    </source>
</evidence>
<dbReference type="GO" id="GO:0005840">
    <property type="term" value="C:ribosome"/>
    <property type="evidence" value="ECO:0007669"/>
    <property type="project" value="UniProtKB-KW"/>
</dbReference>
<evidence type="ECO:0000256" key="2">
    <source>
        <dbReference type="ARBA" id="ARBA00022490"/>
    </source>
</evidence>
<evidence type="ECO:0000256" key="4">
    <source>
        <dbReference type="ARBA" id="ARBA00022679"/>
    </source>
</evidence>
<evidence type="ECO:0000256" key="6">
    <source>
        <dbReference type="HAMAP-Rule" id="MF_00735"/>
    </source>
</evidence>
<dbReference type="Pfam" id="PF06325">
    <property type="entry name" value="PrmA"/>
    <property type="match status" value="1"/>
</dbReference>
<feature type="binding site" evidence="6">
    <location>
        <position position="149"/>
    </location>
    <ligand>
        <name>S-adenosyl-L-methionine</name>
        <dbReference type="ChEBI" id="CHEBI:59789"/>
    </ligand>
</feature>